<sequence>MMIFEPLVGLLALVNVVNGYVPRLHAKHAHPINRSSSSASSPLVKRDSDPSNMEWIKRWAAIGDSYTAGIGAGRPMGHQITADEVAIRVPDGLEEIRDNYKCSRYDMAYPKVIEAQFGAHVQKDGGFQYLACSGDRSEQIYQQAQALKGELDFVTFTAGGNDLCLAQIIADCIMLPYFKNSACETVIAKAQENVKSIIKDNVKQILEALDEKMNDDGIVVVNGYAQFFDTTSDNCDKQSWDVFWFLPLGASYQALTISRRHTFNQLVIDINSSIRDAVNEAAESDKISYKVGYAEWDRWVSNEVDARMCSPSSNGDYPDSNQPDMHFIKPDTHPWFNWASDVERDELRKRDMDLEHMLSSARLSTSERRQVKRLKAIMEARDRNLERTLYDSILYKSPNPNAAVRHKLNPRDPSPPGCPGDGGVDMTFGMGMPDHVGQNFHPNEAGHLTIASFALAELMDLRSIVLGVDSPACTVKDEFTCFSSTGSKYYVSGNKTNENYEEFCQEVADKHPSNTINWSYPKTYFEGTPEEHEYIVTLGNGVSAFDKDQCVESMKKLINSCDTSDNPMNWKCGGRYIRDEGDYKYELHPRRNNRPWPWPRAPYGRCEGWYKFVLGQYTVEGAGFSTWDYGQKTMLPNMNSCYGLGTTAWKFDYHDNPADHNGYEWKATFNTPIWVRARCWNNNKVVEAANGWTDGCKGND</sequence>
<keyword evidence="1" id="KW-0378">Hydrolase</keyword>
<proteinExistence type="predicted"/>
<evidence type="ECO:0000313" key="1">
    <source>
        <dbReference type="EMBL" id="KAF2633491.1"/>
    </source>
</evidence>
<dbReference type="EMBL" id="MU006701">
    <property type="protein sequence ID" value="KAF2633491.1"/>
    <property type="molecule type" value="Genomic_DNA"/>
</dbReference>
<keyword evidence="2" id="KW-1185">Reference proteome</keyword>
<name>A0ACB6SH38_9PLEO</name>
<comment type="caution">
    <text evidence="1">The sequence shown here is derived from an EMBL/GenBank/DDBJ whole genome shotgun (WGS) entry which is preliminary data.</text>
</comment>
<protein>
    <submittedName>
        <fullName evidence="1">SGNH hydrolase</fullName>
    </submittedName>
</protein>
<gene>
    <name evidence="1" type="ORF">BU25DRAFT_416694</name>
</gene>
<accession>A0ACB6SH38</accession>
<dbReference type="Proteomes" id="UP000799754">
    <property type="component" value="Unassembled WGS sequence"/>
</dbReference>
<evidence type="ECO:0000313" key="2">
    <source>
        <dbReference type="Proteomes" id="UP000799754"/>
    </source>
</evidence>
<reference evidence="1" key="1">
    <citation type="journal article" date="2020" name="Stud. Mycol.">
        <title>101 Dothideomycetes genomes: a test case for predicting lifestyles and emergence of pathogens.</title>
        <authorList>
            <person name="Haridas S."/>
            <person name="Albert R."/>
            <person name="Binder M."/>
            <person name="Bloem J."/>
            <person name="Labutti K."/>
            <person name="Salamov A."/>
            <person name="Andreopoulos B."/>
            <person name="Baker S."/>
            <person name="Barry K."/>
            <person name="Bills G."/>
            <person name="Bluhm B."/>
            <person name="Cannon C."/>
            <person name="Castanera R."/>
            <person name="Culley D."/>
            <person name="Daum C."/>
            <person name="Ezra D."/>
            <person name="Gonzalez J."/>
            <person name="Henrissat B."/>
            <person name="Kuo A."/>
            <person name="Liang C."/>
            <person name="Lipzen A."/>
            <person name="Lutzoni F."/>
            <person name="Magnuson J."/>
            <person name="Mondo S."/>
            <person name="Nolan M."/>
            <person name="Ohm R."/>
            <person name="Pangilinan J."/>
            <person name="Park H.-J."/>
            <person name="Ramirez L."/>
            <person name="Alfaro M."/>
            <person name="Sun H."/>
            <person name="Tritt A."/>
            <person name="Yoshinaga Y."/>
            <person name="Zwiers L.-H."/>
            <person name="Turgeon B."/>
            <person name="Goodwin S."/>
            <person name="Spatafora J."/>
            <person name="Crous P."/>
            <person name="Grigoriev I."/>
        </authorList>
    </citation>
    <scope>NUCLEOTIDE SEQUENCE</scope>
    <source>
        <strain evidence="1">CBS 525.71</strain>
    </source>
</reference>
<organism evidence="1 2">
    <name type="scientific">Macroventuria anomochaeta</name>
    <dbReference type="NCBI Taxonomy" id="301207"/>
    <lineage>
        <taxon>Eukaryota</taxon>
        <taxon>Fungi</taxon>
        <taxon>Dikarya</taxon>
        <taxon>Ascomycota</taxon>
        <taxon>Pezizomycotina</taxon>
        <taxon>Dothideomycetes</taxon>
        <taxon>Pleosporomycetidae</taxon>
        <taxon>Pleosporales</taxon>
        <taxon>Pleosporineae</taxon>
        <taxon>Didymellaceae</taxon>
        <taxon>Macroventuria</taxon>
    </lineage>
</organism>